<dbReference type="Gene3D" id="1.10.540.10">
    <property type="entry name" value="Acyl-CoA dehydrogenase/oxidase, N-terminal domain"/>
    <property type="match status" value="1"/>
</dbReference>
<dbReference type="Proteomes" id="UP000235347">
    <property type="component" value="Unassembled WGS sequence"/>
</dbReference>
<dbReference type="GO" id="GO:0005737">
    <property type="term" value="C:cytoplasm"/>
    <property type="evidence" value="ECO:0007669"/>
    <property type="project" value="TreeGrafter"/>
</dbReference>
<dbReference type="InterPro" id="IPR013786">
    <property type="entry name" value="AcylCoA_DH/ox_N"/>
</dbReference>
<comment type="similarity">
    <text evidence="2">Belongs to the acyl-CoA dehydrogenase family.</text>
</comment>
<keyword evidence="6" id="KW-0560">Oxidoreductase</keyword>
<dbReference type="SUPFAM" id="SSF47203">
    <property type="entry name" value="Acyl-CoA dehydrogenase C-terminal domain-like"/>
    <property type="match status" value="1"/>
</dbReference>
<evidence type="ECO:0000256" key="4">
    <source>
        <dbReference type="ARBA" id="ARBA00022630"/>
    </source>
</evidence>
<evidence type="ECO:0000259" key="8">
    <source>
        <dbReference type="Pfam" id="PF02770"/>
    </source>
</evidence>
<dbReference type="FunFam" id="2.40.110.10:FF:000002">
    <property type="entry name" value="Acyl-CoA dehydrogenase fadE12"/>
    <property type="match status" value="1"/>
</dbReference>
<dbReference type="Pfam" id="PF02770">
    <property type="entry name" value="Acyl-CoA_dh_M"/>
    <property type="match status" value="1"/>
</dbReference>
<dbReference type="InterPro" id="IPR009100">
    <property type="entry name" value="AcylCoA_DH/oxidase_NM_dom_sf"/>
</dbReference>
<dbReference type="InterPro" id="IPR046373">
    <property type="entry name" value="Acyl-CoA_Oxase/DH_mid-dom_sf"/>
</dbReference>
<dbReference type="AlphaFoldDB" id="A0A2N7VRT3"/>
<dbReference type="GO" id="GO:0003995">
    <property type="term" value="F:acyl-CoA dehydrogenase activity"/>
    <property type="evidence" value="ECO:0007669"/>
    <property type="project" value="TreeGrafter"/>
</dbReference>
<dbReference type="SUPFAM" id="SSF56645">
    <property type="entry name" value="Acyl-CoA dehydrogenase NM domain-like"/>
    <property type="match status" value="1"/>
</dbReference>
<proteinExistence type="inferred from homology"/>
<dbReference type="FunFam" id="1.20.140.10:FF:000018">
    <property type="entry name" value="Acyl-CoA dehydrogenase family member 10"/>
    <property type="match status" value="1"/>
</dbReference>
<dbReference type="Pfam" id="PF00441">
    <property type="entry name" value="Acyl-CoA_dh_1"/>
    <property type="match status" value="1"/>
</dbReference>
<evidence type="ECO:0000256" key="5">
    <source>
        <dbReference type="ARBA" id="ARBA00022827"/>
    </source>
</evidence>
<dbReference type="GO" id="GO:0033539">
    <property type="term" value="P:fatty acid beta-oxidation using acyl-CoA dehydrogenase"/>
    <property type="evidence" value="ECO:0007669"/>
    <property type="project" value="TreeGrafter"/>
</dbReference>
<dbReference type="PANTHER" id="PTHR48083:SF13">
    <property type="entry name" value="ACYL-COA DEHYDROGENASE FAMILY MEMBER 11"/>
    <property type="match status" value="1"/>
</dbReference>
<feature type="domain" description="Acyl-CoA dehydrogenase/oxidase C-terminal" evidence="7">
    <location>
        <begin position="249"/>
        <end position="397"/>
    </location>
</feature>
<keyword evidence="4" id="KW-0285">Flavoprotein</keyword>
<evidence type="ECO:0000256" key="6">
    <source>
        <dbReference type="ARBA" id="ARBA00023002"/>
    </source>
</evidence>
<dbReference type="InterPro" id="IPR050741">
    <property type="entry name" value="Acyl-CoA_dehydrogenase"/>
</dbReference>
<comment type="caution">
    <text evidence="10">The sequence shown here is derived from an EMBL/GenBank/DDBJ whole genome shotgun (WGS) entry which is preliminary data.</text>
</comment>
<evidence type="ECO:0000256" key="1">
    <source>
        <dbReference type="ARBA" id="ARBA00001974"/>
    </source>
</evidence>
<feature type="domain" description="Acyl-CoA oxidase/dehydrogenase middle" evidence="8">
    <location>
        <begin position="136"/>
        <end position="232"/>
    </location>
</feature>
<dbReference type="GO" id="GO:0050660">
    <property type="term" value="F:flavin adenine dinucleotide binding"/>
    <property type="evidence" value="ECO:0007669"/>
    <property type="project" value="InterPro"/>
</dbReference>
<dbReference type="Pfam" id="PF02771">
    <property type="entry name" value="Acyl-CoA_dh_N"/>
    <property type="match status" value="1"/>
</dbReference>
<gene>
    <name evidence="10" type="ORF">C0Z19_20625</name>
</gene>
<dbReference type="InterPro" id="IPR036250">
    <property type="entry name" value="AcylCo_DH-like_C"/>
</dbReference>
<dbReference type="PANTHER" id="PTHR48083">
    <property type="entry name" value="MEDIUM-CHAIN SPECIFIC ACYL-COA DEHYDROGENASE, MITOCHONDRIAL-RELATED"/>
    <property type="match status" value="1"/>
</dbReference>
<reference evidence="10 11" key="1">
    <citation type="submission" date="2018-01" db="EMBL/GenBank/DDBJ databases">
        <title>Whole genome analyses suggest that Burkholderia sensu lato contains two further novel genera in the rhizoxinica-symbiotica group Mycetohabitans gen. nov., and Trinickia gen. nov.: implications for the evolution of diazotrophy and nodulation in the Burkholderiaceae.</title>
        <authorList>
            <person name="Estrada-de los Santos P."/>
            <person name="Palmer M."/>
            <person name="Chavez-Ramirez B."/>
            <person name="Beukes C."/>
            <person name="Steenkamp E.T."/>
            <person name="Hirsch A.M."/>
            <person name="Manyaka P."/>
            <person name="Maluk M."/>
            <person name="Lafos M."/>
            <person name="Crook M."/>
            <person name="Gross E."/>
            <person name="Simon M.F."/>
            <person name="Bueno dos Reis Junior F."/>
            <person name="Poole P.S."/>
            <person name="Venter S.N."/>
            <person name="James E.K."/>
        </authorList>
    </citation>
    <scope>NUCLEOTIDE SEQUENCE [LARGE SCALE GENOMIC DNA]</scope>
    <source>
        <strain evidence="10 11">GP25-8</strain>
    </source>
</reference>
<accession>A0A2N7VRT3</accession>
<dbReference type="InterPro" id="IPR006091">
    <property type="entry name" value="Acyl-CoA_Oxase/DH_mid-dom"/>
</dbReference>
<feature type="domain" description="Acyl-CoA dehydrogenase/oxidase N-terminal" evidence="9">
    <location>
        <begin position="10"/>
        <end position="131"/>
    </location>
</feature>
<evidence type="ECO:0000256" key="3">
    <source>
        <dbReference type="ARBA" id="ARBA00011738"/>
    </source>
</evidence>
<comment type="subunit">
    <text evidence="3">Homodimer.</text>
</comment>
<keyword evidence="5" id="KW-0274">FAD</keyword>
<keyword evidence="11" id="KW-1185">Reference proteome</keyword>
<dbReference type="Gene3D" id="2.40.110.10">
    <property type="entry name" value="Butyryl-CoA Dehydrogenase, subunit A, domain 2"/>
    <property type="match status" value="1"/>
</dbReference>
<dbReference type="RefSeq" id="WP_102611695.1">
    <property type="nucleotide sequence ID" value="NZ_CADIKD010000009.1"/>
</dbReference>
<evidence type="ECO:0000313" key="10">
    <source>
        <dbReference type="EMBL" id="PMS19874.1"/>
    </source>
</evidence>
<evidence type="ECO:0000259" key="7">
    <source>
        <dbReference type="Pfam" id="PF00441"/>
    </source>
</evidence>
<evidence type="ECO:0000313" key="11">
    <source>
        <dbReference type="Proteomes" id="UP000235347"/>
    </source>
</evidence>
<sequence>MYFDYSEKVETLRSKLFEFFDTHIYPNERAFLDEVARNRAAGNAWLPTELVETLKIRAREAGLWNLFLPGSSHGAGLTNLEYAPLAEIMGRVPWAPEVFNCNAPDTGNMETLERYGSEEHKRAWLEPLLDGRIRSAFLMTEPDVASSDATNIETRIEREGDTYVINGRKWWSSGAGDPRCQIYIVMGKTDPDAPKHAQQSMILVPAGSPGITVHRPLSVFGYDDAPHGHMEITLENVRVPASNILLGEGRGFEIAQGRLGPGRIHHCMRLIGLAERALELMCKRTSTRIAFGKPIAAQSVTQERIAEARCMIEQARLLTLKTAYMMDTVGNKGARGEIAMIKVVAPNMACQVIDWAIQAHGGGGMCDDFPLAYAYTCARWLRFADGPDEVHRNAIAKLELARHAAAQS</sequence>
<protein>
    <submittedName>
        <fullName evidence="10">Acyl-CoA dehydrogenase</fullName>
    </submittedName>
</protein>
<dbReference type="InterPro" id="IPR009075">
    <property type="entry name" value="AcylCo_DH/oxidase_C"/>
</dbReference>
<comment type="cofactor">
    <cofactor evidence="1">
        <name>FAD</name>
        <dbReference type="ChEBI" id="CHEBI:57692"/>
    </cofactor>
</comment>
<name>A0A2N7VRT3_9BURK</name>
<dbReference type="EMBL" id="PNYB01000020">
    <property type="protein sequence ID" value="PMS19874.1"/>
    <property type="molecule type" value="Genomic_DNA"/>
</dbReference>
<organism evidence="10 11">
    <name type="scientific">Trinickia soli</name>
    <dbReference type="NCBI Taxonomy" id="380675"/>
    <lineage>
        <taxon>Bacteria</taxon>
        <taxon>Pseudomonadati</taxon>
        <taxon>Pseudomonadota</taxon>
        <taxon>Betaproteobacteria</taxon>
        <taxon>Burkholderiales</taxon>
        <taxon>Burkholderiaceae</taxon>
        <taxon>Trinickia</taxon>
    </lineage>
</organism>
<dbReference type="InterPro" id="IPR037069">
    <property type="entry name" value="AcylCoA_DH/ox_N_sf"/>
</dbReference>
<dbReference type="Gene3D" id="1.20.140.10">
    <property type="entry name" value="Butyryl-CoA Dehydrogenase, subunit A, domain 3"/>
    <property type="match status" value="1"/>
</dbReference>
<evidence type="ECO:0000259" key="9">
    <source>
        <dbReference type="Pfam" id="PF02771"/>
    </source>
</evidence>
<evidence type="ECO:0000256" key="2">
    <source>
        <dbReference type="ARBA" id="ARBA00009347"/>
    </source>
</evidence>